<protein>
    <submittedName>
        <fullName evidence="3">Thioesterase</fullName>
    </submittedName>
</protein>
<evidence type="ECO:0000313" key="4">
    <source>
        <dbReference type="Proteomes" id="UP000235162"/>
    </source>
</evidence>
<dbReference type="EMBL" id="PKUR01000004">
    <property type="protein sequence ID" value="PLW84971.1"/>
    <property type="molecule type" value="Genomic_DNA"/>
</dbReference>
<dbReference type="InterPro" id="IPR029069">
    <property type="entry name" value="HotDog_dom_sf"/>
</dbReference>
<dbReference type="AlphaFoldDB" id="A0AAP8MBX7"/>
<comment type="caution">
    <text evidence="3">The sequence shown here is derived from an EMBL/GenBank/DDBJ whole genome shotgun (WGS) entry which is preliminary data.</text>
</comment>
<dbReference type="Pfam" id="PF13279">
    <property type="entry name" value="4HBT_2"/>
    <property type="match status" value="1"/>
</dbReference>
<dbReference type="CDD" id="cd00586">
    <property type="entry name" value="4HBT"/>
    <property type="match status" value="1"/>
</dbReference>
<name>A0AAP8MBX7_9GAMM</name>
<dbReference type="InterPro" id="IPR050563">
    <property type="entry name" value="4-hydroxybenzoyl-CoA_TE"/>
</dbReference>
<evidence type="ECO:0000313" key="3">
    <source>
        <dbReference type="EMBL" id="PLW84971.1"/>
    </source>
</evidence>
<gene>
    <name evidence="3" type="ORF">C0029_15635</name>
</gene>
<comment type="similarity">
    <text evidence="1">Belongs to the 4-hydroxybenzoyl-CoA thioesterase family.</text>
</comment>
<organism evidence="3 4">
    <name type="scientific">Halioglobus japonicus</name>
    <dbReference type="NCBI Taxonomy" id="930805"/>
    <lineage>
        <taxon>Bacteria</taxon>
        <taxon>Pseudomonadati</taxon>
        <taxon>Pseudomonadota</taxon>
        <taxon>Gammaproteobacteria</taxon>
        <taxon>Cellvibrionales</taxon>
        <taxon>Halieaceae</taxon>
        <taxon>Halioglobus</taxon>
    </lineage>
</organism>
<sequence length="189" mass="21527">MRRRKAGSGPPRWLRIAGAATANAINARNDEVPMKQQDENVQRKHIDLPESFIFSTEYEVLYSDVNSANHLGADRVLPIAMEAQLRFIKRLGYTDAMAFEDAGLIMAHSEVQYLSEAKYGEKLLIELTPSNLGRKSFNLVYRIQNLTQDRELARVVTTLLFFDYQASCVIEVPETFRDRIAKVQASNRC</sequence>
<accession>A0AAP8MBX7</accession>
<keyword evidence="4" id="KW-1185">Reference proteome</keyword>
<dbReference type="Proteomes" id="UP000235162">
    <property type="component" value="Unassembled WGS sequence"/>
</dbReference>
<dbReference type="SUPFAM" id="SSF54637">
    <property type="entry name" value="Thioesterase/thiol ester dehydrase-isomerase"/>
    <property type="match status" value="1"/>
</dbReference>
<dbReference type="PANTHER" id="PTHR31793">
    <property type="entry name" value="4-HYDROXYBENZOYL-COA THIOESTERASE FAMILY MEMBER"/>
    <property type="match status" value="1"/>
</dbReference>
<evidence type="ECO:0000256" key="2">
    <source>
        <dbReference type="ARBA" id="ARBA00022801"/>
    </source>
</evidence>
<dbReference type="PANTHER" id="PTHR31793:SF27">
    <property type="entry name" value="NOVEL THIOESTERASE SUPERFAMILY DOMAIN AND SAPOSIN A-TYPE DOMAIN CONTAINING PROTEIN (0610012H03RIK)"/>
    <property type="match status" value="1"/>
</dbReference>
<keyword evidence="2" id="KW-0378">Hydrolase</keyword>
<reference evidence="3 4" key="1">
    <citation type="submission" date="2018-01" db="EMBL/GenBank/DDBJ databases">
        <title>The draft genome sequence of Halioglobus japonicus S1-36.</title>
        <authorList>
            <person name="Du Z.-J."/>
            <person name="Shi M.-J."/>
        </authorList>
    </citation>
    <scope>NUCLEOTIDE SEQUENCE [LARGE SCALE GENOMIC DNA]</scope>
    <source>
        <strain evidence="3 4">S1-36</strain>
    </source>
</reference>
<dbReference type="GO" id="GO:0047617">
    <property type="term" value="F:fatty acyl-CoA hydrolase activity"/>
    <property type="evidence" value="ECO:0007669"/>
    <property type="project" value="TreeGrafter"/>
</dbReference>
<proteinExistence type="inferred from homology"/>
<dbReference type="Gene3D" id="3.10.129.10">
    <property type="entry name" value="Hotdog Thioesterase"/>
    <property type="match status" value="1"/>
</dbReference>
<evidence type="ECO:0000256" key="1">
    <source>
        <dbReference type="ARBA" id="ARBA00005953"/>
    </source>
</evidence>